<feature type="domain" description="AFP-like" evidence="1">
    <location>
        <begin position="290"/>
        <end position="348"/>
    </location>
</feature>
<dbReference type="SUPFAM" id="SSF51269">
    <property type="entry name" value="AFP III-like domain"/>
    <property type="match status" value="1"/>
</dbReference>
<dbReference type="EMBL" id="SNRY01000034">
    <property type="protein sequence ID" value="KAA6350045.1"/>
    <property type="molecule type" value="Genomic_DNA"/>
</dbReference>
<dbReference type="CDD" id="cd11615">
    <property type="entry name" value="SAF_NeuB_like"/>
    <property type="match status" value="1"/>
</dbReference>
<dbReference type="PANTHER" id="PTHR42966:SF1">
    <property type="entry name" value="SIALIC ACID SYNTHASE"/>
    <property type="match status" value="1"/>
</dbReference>
<sequence>MTHTYIIGEIGQNHNGSVDIAKLIVDLVSRPVREEFFNMNLLPMNAVKMTKRDLREELADSQMNRIYDSPHSFGRTYGEHRVYLELTDEEHFEVYKYSKSLGLEFVETLCSKGCLSLLKFFTPDYLKVASRDLTNLPLLEVMAETKIPIILSTGMAGKRELDDALETITRYHSDISILHCISQYPTHPDNLNLKTITYLKKHYGQYRIGFSDHTIGISAPIVAVGMGAEIIEKHVTIDRRMKGTDQQSSIGPDGVNRMIRDIRVTERWLGKEDLYIDEHIVSSKIKLERSIATSKTLQPGDIIKEEDICLLSPGDGFKWREKDCVIGKEVIREILANEVIYASSMKTAQINNLQ</sequence>
<evidence type="ECO:0000259" key="1">
    <source>
        <dbReference type="PROSITE" id="PS50844"/>
    </source>
</evidence>
<dbReference type="SMART" id="SM00858">
    <property type="entry name" value="SAF"/>
    <property type="match status" value="1"/>
</dbReference>
<dbReference type="Pfam" id="PF03102">
    <property type="entry name" value="NeuB"/>
    <property type="match status" value="1"/>
</dbReference>
<proteinExistence type="predicted"/>
<dbReference type="SUPFAM" id="SSF51569">
    <property type="entry name" value="Aldolase"/>
    <property type="match status" value="1"/>
</dbReference>
<gene>
    <name evidence="2" type="ORF">EZS27_002509</name>
</gene>
<dbReference type="EC" id="2.5.1.101" evidence="2"/>
<dbReference type="PROSITE" id="PS50844">
    <property type="entry name" value="AFP_LIKE"/>
    <property type="match status" value="1"/>
</dbReference>
<dbReference type="InterPro" id="IPR036732">
    <property type="entry name" value="AFP_Neu5c_C_sf"/>
</dbReference>
<dbReference type="GO" id="GO:0016051">
    <property type="term" value="P:carbohydrate biosynthetic process"/>
    <property type="evidence" value="ECO:0007669"/>
    <property type="project" value="InterPro"/>
</dbReference>
<dbReference type="AlphaFoldDB" id="A0A5J4SXZ4"/>
<dbReference type="InterPro" id="IPR013974">
    <property type="entry name" value="SAF"/>
</dbReference>
<keyword evidence="2" id="KW-0808">Transferase</keyword>
<dbReference type="InterPro" id="IPR013785">
    <property type="entry name" value="Aldolase_TIM"/>
</dbReference>
<dbReference type="Gene3D" id="3.90.1210.10">
    <property type="entry name" value="Antifreeze-like/N-acetylneuraminic acid synthase C-terminal domain"/>
    <property type="match status" value="1"/>
</dbReference>
<dbReference type="InterPro" id="IPR013132">
    <property type="entry name" value="PseI/NeuA/B-like_N"/>
</dbReference>
<dbReference type="GO" id="GO:0047444">
    <property type="term" value="F:N-acylneuraminate-9-phosphate synthase activity"/>
    <property type="evidence" value="ECO:0007669"/>
    <property type="project" value="TreeGrafter"/>
</dbReference>
<dbReference type="InterPro" id="IPR051690">
    <property type="entry name" value="PseI-like"/>
</dbReference>
<protein>
    <submittedName>
        <fullName evidence="2">N N'-diacetyllegionaminic acid synthase</fullName>
        <ecNumber evidence="2">2.5.1.101</ecNumber>
    </submittedName>
</protein>
<dbReference type="PANTHER" id="PTHR42966">
    <property type="entry name" value="N-ACETYLNEURAMINATE SYNTHASE"/>
    <property type="match status" value="1"/>
</dbReference>
<name>A0A5J4SXZ4_9ZZZZ</name>
<reference evidence="2" key="1">
    <citation type="submission" date="2019-03" db="EMBL/GenBank/DDBJ databases">
        <title>Single cell metagenomics reveals metabolic interactions within the superorganism composed of flagellate Streblomastix strix and complex community of Bacteroidetes bacteria on its surface.</title>
        <authorList>
            <person name="Treitli S.C."/>
            <person name="Kolisko M."/>
            <person name="Husnik F."/>
            <person name="Keeling P."/>
            <person name="Hampl V."/>
        </authorList>
    </citation>
    <scope>NUCLEOTIDE SEQUENCE</scope>
    <source>
        <strain evidence="2">STM</strain>
    </source>
</reference>
<accession>A0A5J4SXZ4</accession>
<evidence type="ECO:0000313" key="2">
    <source>
        <dbReference type="EMBL" id="KAA6350045.1"/>
    </source>
</evidence>
<dbReference type="Gene3D" id="3.20.20.70">
    <property type="entry name" value="Aldolase class I"/>
    <property type="match status" value="1"/>
</dbReference>
<dbReference type="Pfam" id="PF08666">
    <property type="entry name" value="SAF"/>
    <property type="match status" value="1"/>
</dbReference>
<comment type="caution">
    <text evidence="2">The sequence shown here is derived from an EMBL/GenBank/DDBJ whole genome shotgun (WGS) entry which is preliminary data.</text>
</comment>
<dbReference type="InterPro" id="IPR006190">
    <property type="entry name" value="SAF_AFP_Neu5Ac"/>
</dbReference>
<organism evidence="2">
    <name type="scientific">termite gut metagenome</name>
    <dbReference type="NCBI Taxonomy" id="433724"/>
    <lineage>
        <taxon>unclassified sequences</taxon>
        <taxon>metagenomes</taxon>
        <taxon>organismal metagenomes</taxon>
    </lineage>
</organism>
<dbReference type="InterPro" id="IPR057736">
    <property type="entry name" value="SAF_PseI/NeuA/NeuB"/>
</dbReference>